<name>A0A432WYM7_9GAMM</name>
<gene>
    <name evidence="2" type="ORF">CWE15_10275</name>
</gene>
<comment type="caution">
    <text evidence="2">The sequence shown here is derived from an EMBL/GenBank/DDBJ whole genome shotgun (WGS) entry which is preliminary data.</text>
</comment>
<keyword evidence="1" id="KW-0472">Membrane</keyword>
<feature type="transmembrane region" description="Helical" evidence="1">
    <location>
        <begin position="105"/>
        <end position="123"/>
    </location>
</feature>
<protein>
    <submittedName>
        <fullName evidence="2">Uncharacterized protein</fullName>
    </submittedName>
</protein>
<evidence type="ECO:0000256" key="1">
    <source>
        <dbReference type="SAM" id="Phobius"/>
    </source>
</evidence>
<feature type="transmembrane region" description="Helical" evidence="1">
    <location>
        <begin position="42"/>
        <end position="61"/>
    </location>
</feature>
<evidence type="ECO:0000313" key="3">
    <source>
        <dbReference type="Proteomes" id="UP000286976"/>
    </source>
</evidence>
<evidence type="ECO:0000313" key="2">
    <source>
        <dbReference type="EMBL" id="RUO38883.1"/>
    </source>
</evidence>
<sequence length="141" mass="15853">MNSKINIGFEWGLKTGYVFVLLPLTLLVLVKTFVNESLSQLILAPDWSLASTLVLGQLAARMSNTTSKAQVKVNHDYAEYHVAKRIFGVVISSSIYLIMLIKPSYWLGGLQLFVFVYASIVYFSDSRAIKMLDARRKQVDS</sequence>
<feature type="transmembrane region" description="Helical" evidence="1">
    <location>
        <begin position="82"/>
        <end position="99"/>
    </location>
</feature>
<dbReference type="OrthoDB" id="6628761at2"/>
<accession>A0A432WYM7</accession>
<feature type="transmembrane region" description="Helical" evidence="1">
    <location>
        <begin position="12"/>
        <end position="30"/>
    </location>
</feature>
<keyword evidence="1" id="KW-0812">Transmembrane</keyword>
<reference evidence="2 3" key="1">
    <citation type="journal article" date="2011" name="Front. Microbiol.">
        <title>Genomic signatures of strain selection and enhancement in Bacillus atrophaeus var. globigii, a historical biowarfare simulant.</title>
        <authorList>
            <person name="Gibbons H.S."/>
            <person name="Broomall S.M."/>
            <person name="McNew L.A."/>
            <person name="Daligault H."/>
            <person name="Chapman C."/>
            <person name="Bruce D."/>
            <person name="Karavis M."/>
            <person name="Krepps M."/>
            <person name="McGregor P.A."/>
            <person name="Hong C."/>
            <person name="Park K.H."/>
            <person name="Akmal A."/>
            <person name="Feldman A."/>
            <person name="Lin J.S."/>
            <person name="Chang W.E."/>
            <person name="Higgs B.W."/>
            <person name="Demirev P."/>
            <person name="Lindquist J."/>
            <person name="Liem A."/>
            <person name="Fochler E."/>
            <person name="Read T.D."/>
            <person name="Tapia R."/>
            <person name="Johnson S."/>
            <person name="Bishop-Lilly K.A."/>
            <person name="Detter C."/>
            <person name="Han C."/>
            <person name="Sozhamannan S."/>
            <person name="Rosenzweig C.N."/>
            <person name="Skowronski E.W."/>
        </authorList>
    </citation>
    <scope>NUCLEOTIDE SEQUENCE [LARGE SCALE GENOMIC DNA]</scope>
    <source>
        <strain evidence="2 3">AIT1</strain>
    </source>
</reference>
<organism evidence="2 3">
    <name type="scientific">Aliidiomarina taiwanensis</name>
    <dbReference type="NCBI Taxonomy" id="946228"/>
    <lineage>
        <taxon>Bacteria</taxon>
        <taxon>Pseudomonadati</taxon>
        <taxon>Pseudomonadota</taxon>
        <taxon>Gammaproteobacteria</taxon>
        <taxon>Alteromonadales</taxon>
        <taxon>Idiomarinaceae</taxon>
        <taxon>Aliidiomarina</taxon>
    </lineage>
</organism>
<keyword evidence="3" id="KW-1185">Reference proteome</keyword>
<dbReference type="Proteomes" id="UP000286976">
    <property type="component" value="Unassembled WGS sequence"/>
</dbReference>
<keyword evidence="1" id="KW-1133">Transmembrane helix</keyword>
<proteinExistence type="predicted"/>
<dbReference type="EMBL" id="PIPQ01000008">
    <property type="protein sequence ID" value="RUO38883.1"/>
    <property type="molecule type" value="Genomic_DNA"/>
</dbReference>
<dbReference type="AlphaFoldDB" id="A0A432WYM7"/>
<dbReference type="RefSeq" id="WP_126757995.1">
    <property type="nucleotide sequence ID" value="NZ_PIPQ01000008.1"/>
</dbReference>